<keyword evidence="1" id="KW-0472">Membrane</keyword>
<dbReference type="Proteomes" id="UP001189624">
    <property type="component" value="Chromosome 2"/>
</dbReference>
<keyword evidence="3" id="KW-1185">Reference proteome</keyword>
<dbReference type="EMBL" id="OY731399">
    <property type="protein sequence ID" value="CAJ1931945.1"/>
    <property type="molecule type" value="Genomic_DNA"/>
</dbReference>
<proteinExistence type="predicted"/>
<dbReference type="Gramene" id="rna-AYBTSS11_LOCUS5539">
    <property type="protein sequence ID" value="CAJ1931945.1"/>
    <property type="gene ID" value="gene-AYBTSS11_LOCUS5539"/>
</dbReference>
<evidence type="ECO:0000256" key="1">
    <source>
        <dbReference type="SAM" id="Phobius"/>
    </source>
</evidence>
<feature type="transmembrane region" description="Helical" evidence="1">
    <location>
        <begin position="86"/>
        <end position="109"/>
    </location>
</feature>
<keyword evidence="1" id="KW-1133">Transmembrane helix</keyword>
<dbReference type="AlphaFoldDB" id="A0AA86VED6"/>
<sequence length="136" mass="15715">MKGNTCVHIPVLIRLRYYKSMHDRINNTDLAWRSRLPRDCKIRAWRLAPSSPRIKEGMLTWWEGLILRVLWQLLWCNIFSNTCTPTSAIASVVVFVSVGFLAAIGASTLDNWSTRDLSRLQYVKVEKKSAKFVFVN</sequence>
<reference evidence="2" key="1">
    <citation type="submission" date="2023-10" db="EMBL/GenBank/DDBJ databases">
        <authorList>
            <person name="Domelevo Entfellner J.-B."/>
        </authorList>
    </citation>
    <scope>NUCLEOTIDE SEQUENCE</scope>
</reference>
<evidence type="ECO:0000313" key="2">
    <source>
        <dbReference type="EMBL" id="CAJ1931945.1"/>
    </source>
</evidence>
<keyword evidence="1" id="KW-0812">Transmembrane</keyword>
<organism evidence="2 3">
    <name type="scientific">Sphenostylis stenocarpa</name>
    <dbReference type="NCBI Taxonomy" id="92480"/>
    <lineage>
        <taxon>Eukaryota</taxon>
        <taxon>Viridiplantae</taxon>
        <taxon>Streptophyta</taxon>
        <taxon>Embryophyta</taxon>
        <taxon>Tracheophyta</taxon>
        <taxon>Spermatophyta</taxon>
        <taxon>Magnoliopsida</taxon>
        <taxon>eudicotyledons</taxon>
        <taxon>Gunneridae</taxon>
        <taxon>Pentapetalae</taxon>
        <taxon>rosids</taxon>
        <taxon>fabids</taxon>
        <taxon>Fabales</taxon>
        <taxon>Fabaceae</taxon>
        <taxon>Papilionoideae</taxon>
        <taxon>50 kb inversion clade</taxon>
        <taxon>NPAAA clade</taxon>
        <taxon>indigoferoid/millettioid clade</taxon>
        <taxon>Phaseoleae</taxon>
        <taxon>Sphenostylis</taxon>
    </lineage>
</organism>
<protein>
    <submittedName>
        <fullName evidence="2">Uncharacterized protein</fullName>
    </submittedName>
</protein>
<gene>
    <name evidence="2" type="ORF">AYBTSS11_LOCUS5539</name>
</gene>
<accession>A0AA86VED6</accession>
<name>A0AA86VED6_9FABA</name>
<evidence type="ECO:0000313" key="3">
    <source>
        <dbReference type="Proteomes" id="UP001189624"/>
    </source>
</evidence>